<protein>
    <submittedName>
        <fullName evidence="2">Uncharacterized protein</fullName>
    </submittedName>
</protein>
<comment type="caution">
    <text evidence="2">The sequence shown here is derived from an EMBL/GenBank/DDBJ whole genome shotgun (WGS) entry which is preliminary data.</text>
</comment>
<dbReference type="EMBL" id="JBBCAQ010000006">
    <property type="protein sequence ID" value="KAK7603389.1"/>
    <property type="molecule type" value="Genomic_DNA"/>
</dbReference>
<keyword evidence="3" id="KW-1185">Reference proteome</keyword>
<dbReference type="AlphaFoldDB" id="A0AAN9U111"/>
<accession>A0AAN9U111</accession>
<evidence type="ECO:0000256" key="1">
    <source>
        <dbReference type="SAM" id="MobiDB-lite"/>
    </source>
</evidence>
<dbReference type="Proteomes" id="UP001367676">
    <property type="component" value="Unassembled WGS sequence"/>
</dbReference>
<feature type="compositionally biased region" description="Polar residues" evidence="1">
    <location>
        <begin position="9"/>
        <end position="27"/>
    </location>
</feature>
<organism evidence="2 3">
    <name type="scientific">Parthenolecanium corni</name>
    <dbReference type="NCBI Taxonomy" id="536013"/>
    <lineage>
        <taxon>Eukaryota</taxon>
        <taxon>Metazoa</taxon>
        <taxon>Ecdysozoa</taxon>
        <taxon>Arthropoda</taxon>
        <taxon>Hexapoda</taxon>
        <taxon>Insecta</taxon>
        <taxon>Pterygota</taxon>
        <taxon>Neoptera</taxon>
        <taxon>Paraneoptera</taxon>
        <taxon>Hemiptera</taxon>
        <taxon>Sternorrhyncha</taxon>
        <taxon>Coccoidea</taxon>
        <taxon>Coccidae</taxon>
        <taxon>Parthenolecanium</taxon>
    </lineage>
</organism>
<feature type="region of interest" description="Disordered" evidence="1">
    <location>
        <begin position="308"/>
        <end position="327"/>
    </location>
</feature>
<evidence type="ECO:0000313" key="3">
    <source>
        <dbReference type="Proteomes" id="UP001367676"/>
    </source>
</evidence>
<reference evidence="2 3" key="1">
    <citation type="submission" date="2024-03" db="EMBL/GenBank/DDBJ databases">
        <title>Adaptation during the transition from Ophiocordyceps entomopathogen to insect associate is accompanied by gene loss and intensified selection.</title>
        <authorList>
            <person name="Ward C.M."/>
            <person name="Onetto C.A."/>
            <person name="Borneman A.R."/>
        </authorList>
    </citation>
    <scope>NUCLEOTIDE SEQUENCE [LARGE SCALE GENOMIC DNA]</scope>
    <source>
        <strain evidence="2">AWRI1</strain>
        <tissue evidence="2">Single Adult Female</tissue>
    </source>
</reference>
<name>A0AAN9U111_9HEMI</name>
<proteinExistence type="predicted"/>
<gene>
    <name evidence="2" type="ORF">V9T40_003388</name>
</gene>
<evidence type="ECO:0000313" key="2">
    <source>
        <dbReference type="EMBL" id="KAK7603389.1"/>
    </source>
</evidence>
<feature type="compositionally biased region" description="Basic residues" evidence="1">
    <location>
        <begin position="28"/>
        <end position="46"/>
    </location>
</feature>
<feature type="region of interest" description="Disordered" evidence="1">
    <location>
        <begin position="1"/>
        <end position="58"/>
    </location>
</feature>
<sequence>MGQFWSKLDASSTSSMDKFSNRQMKGSRQNKKSCAKKILNRRKISKPRPTISSPHQANPIFLNGRKWRHVIVTIPPADQPPLPPQRRKRQMKPPTCFALQRTECQMMLPRESGIKFENHVKLFQTLISVGLATYLGILRSGRMKSHHSTSVAEDKCCLRSMNCVASANSTAIVERFWYPIAVSHQAFKSASRERWLQPRFMVVRRKRGNQREAVSVTSNKTNDRPQPVATLTKCWQKFKRKMKPYGGRVKVGPMMQSVAKKVNPLYCLSKYRKSSLPKHADNKTGISGMVSSMSSITPFVPAPNIDIADDSDSSISDSLRTGEQQNRQRMSTCSGTIMITMRATSWMWCSIFCTSSALSSGDLWVVAVVFRGLDRELITFTVI</sequence>